<protein>
    <recommendedName>
        <fullName evidence="3">FAD:protein FMN transferase</fullName>
        <ecNumber evidence="2">2.7.1.180</ecNumber>
    </recommendedName>
    <alternativeName>
        <fullName evidence="9">Flavin transferase</fullName>
    </alternativeName>
</protein>
<evidence type="ECO:0000256" key="10">
    <source>
        <dbReference type="ARBA" id="ARBA00048540"/>
    </source>
</evidence>
<dbReference type="EC" id="2.7.1.180" evidence="2"/>
<evidence type="ECO:0000256" key="8">
    <source>
        <dbReference type="ARBA" id="ARBA00022842"/>
    </source>
</evidence>
<reference evidence="12" key="1">
    <citation type="submission" date="2017-05" db="EMBL/GenBank/DDBJ databases">
        <title>Dechlorination kinetics govern the competition between two new strains of the genus Sulfurospirillum.</title>
        <authorList>
            <person name="Buttet G.F."/>
            <person name="Murray A.M."/>
            <person name="Goris T."/>
            <person name="Burion M."/>
            <person name="Lin B."/>
            <person name="Rolle M."/>
            <person name="Maillard J."/>
        </authorList>
    </citation>
    <scope>NUCLEOTIDE SEQUENCE [LARGE SCALE GENOMIC DNA]</scope>
    <source>
        <strain evidence="12">SL2-1</strain>
    </source>
</reference>
<dbReference type="EMBL" id="CP021416">
    <property type="protein sequence ID" value="ARU49732.1"/>
    <property type="molecule type" value="Genomic_DNA"/>
</dbReference>
<evidence type="ECO:0000256" key="1">
    <source>
        <dbReference type="ARBA" id="ARBA00001946"/>
    </source>
</evidence>
<dbReference type="Pfam" id="PF02424">
    <property type="entry name" value="ApbE"/>
    <property type="match status" value="1"/>
</dbReference>
<dbReference type="PANTHER" id="PTHR30040:SF2">
    <property type="entry name" value="FAD:PROTEIN FMN TRANSFERASE"/>
    <property type="match status" value="1"/>
</dbReference>
<keyword evidence="6" id="KW-0479">Metal-binding</keyword>
<keyword evidence="8" id="KW-0460">Magnesium</keyword>
<keyword evidence="12" id="KW-1185">Reference proteome</keyword>
<dbReference type="Gene3D" id="3.10.520.10">
    <property type="entry name" value="ApbE-like domains"/>
    <property type="match status" value="1"/>
</dbReference>
<dbReference type="InterPro" id="IPR003374">
    <property type="entry name" value="ApbE-like_sf"/>
</dbReference>
<evidence type="ECO:0000256" key="6">
    <source>
        <dbReference type="ARBA" id="ARBA00022723"/>
    </source>
</evidence>
<dbReference type="Proteomes" id="UP000196005">
    <property type="component" value="Chromosome"/>
</dbReference>
<proteinExistence type="predicted"/>
<evidence type="ECO:0000256" key="3">
    <source>
        <dbReference type="ARBA" id="ARBA00016337"/>
    </source>
</evidence>
<evidence type="ECO:0000313" key="12">
    <source>
        <dbReference type="Proteomes" id="UP000196005"/>
    </source>
</evidence>
<dbReference type="GO" id="GO:0046872">
    <property type="term" value="F:metal ion binding"/>
    <property type="evidence" value="ECO:0007669"/>
    <property type="project" value="UniProtKB-KW"/>
</dbReference>
<dbReference type="PANTHER" id="PTHR30040">
    <property type="entry name" value="THIAMINE BIOSYNTHESIS LIPOPROTEIN APBE"/>
    <property type="match status" value="1"/>
</dbReference>
<evidence type="ECO:0000256" key="7">
    <source>
        <dbReference type="ARBA" id="ARBA00022827"/>
    </source>
</evidence>
<dbReference type="RefSeq" id="WP_087439426.1">
    <property type="nucleotide sequence ID" value="NZ_CP021416.1"/>
</dbReference>
<name>A0A1Y0HNN5_9BACT</name>
<comment type="cofactor">
    <cofactor evidence="1">
        <name>Mg(2+)</name>
        <dbReference type="ChEBI" id="CHEBI:18420"/>
    </cofactor>
</comment>
<organism evidence="11 12">
    <name type="scientific">Sulfurospirillum diekertiae</name>
    <dbReference type="NCBI Taxonomy" id="1854492"/>
    <lineage>
        <taxon>Bacteria</taxon>
        <taxon>Pseudomonadati</taxon>
        <taxon>Campylobacterota</taxon>
        <taxon>Epsilonproteobacteria</taxon>
        <taxon>Campylobacterales</taxon>
        <taxon>Sulfurospirillaceae</taxon>
        <taxon>Sulfurospirillum</taxon>
    </lineage>
</organism>
<dbReference type="OrthoDB" id="9778595at2"/>
<comment type="catalytic activity">
    <reaction evidence="10">
        <text>L-threonyl-[protein] + FAD = FMN-L-threonyl-[protein] + AMP + H(+)</text>
        <dbReference type="Rhea" id="RHEA:36847"/>
        <dbReference type="Rhea" id="RHEA-COMP:11060"/>
        <dbReference type="Rhea" id="RHEA-COMP:11061"/>
        <dbReference type="ChEBI" id="CHEBI:15378"/>
        <dbReference type="ChEBI" id="CHEBI:30013"/>
        <dbReference type="ChEBI" id="CHEBI:57692"/>
        <dbReference type="ChEBI" id="CHEBI:74257"/>
        <dbReference type="ChEBI" id="CHEBI:456215"/>
        <dbReference type="EC" id="2.7.1.180"/>
    </reaction>
</comment>
<evidence type="ECO:0000313" key="11">
    <source>
        <dbReference type="EMBL" id="ARU49732.1"/>
    </source>
</evidence>
<dbReference type="InterPro" id="IPR024932">
    <property type="entry name" value="ApbE"/>
</dbReference>
<dbReference type="SUPFAM" id="SSF143631">
    <property type="entry name" value="ApbE-like"/>
    <property type="match status" value="1"/>
</dbReference>
<evidence type="ECO:0000256" key="2">
    <source>
        <dbReference type="ARBA" id="ARBA00011955"/>
    </source>
</evidence>
<evidence type="ECO:0000256" key="9">
    <source>
        <dbReference type="ARBA" id="ARBA00031306"/>
    </source>
</evidence>
<dbReference type="AlphaFoldDB" id="A0A1Y0HNN5"/>
<evidence type="ECO:0000256" key="5">
    <source>
        <dbReference type="ARBA" id="ARBA00022679"/>
    </source>
</evidence>
<dbReference type="GO" id="GO:0016740">
    <property type="term" value="F:transferase activity"/>
    <property type="evidence" value="ECO:0007669"/>
    <property type="project" value="UniProtKB-KW"/>
</dbReference>
<gene>
    <name evidence="11" type="ORF">Sdiek1_2583</name>
</gene>
<dbReference type="KEGG" id="suls:Sdiek1_2583"/>
<keyword evidence="7" id="KW-0274">FAD</keyword>
<sequence>MYIAHFSAFTTPCELQFDVATKEEGDHILASLVTDVKYLQKQYSFFESTSEIYAINHRQSDTLTLSKELSALLALALFYARVTQGAFDIALAGTLKQAQKAISLHEYQAICTKLTPFASFTALSLEGERLHFSNPYTQIDLGGVVKEYAVDQTIMRLQTMGISSALVNFGGDIAAYGMCHDEPWCVGIQDPKNPDVNVSTVMLRDASLCTSGHSKRYTSIEQHRFSHIISPHSEQRYAQMSIIAPTTVDAGIWCTALLVNPALLLPKHITKAFVL</sequence>
<keyword evidence="4" id="KW-0285">Flavoprotein</keyword>
<keyword evidence="5 11" id="KW-0808">Transferase</keyword>
<evidence type="ECO:0000256" key="4">
    <source>
        <dbReference type="ARBA" id="ARBA00022630"/>
    </source>
</evidence>
<accession>A0A1Y0HNN5</accession>